<organism evidence="2 3">
    <name type="scientific">Fulvimarina manganoxydans</name>
    <dbReference type="NCBI Taxonomy" id="937218"/>
    <lineage>
        <taxon>Bacteria</taxon>
        <taxon>Pseudomonadati</taxon>
        <taxon>Pseudomonadota</taxon>
        <taxon>Alphaproteobacteria</taxon>
        <taxon>Hyphomicrobiales</taxon>
        <taxon>Aurantimonadaceae</taxon>
        <taxon>Fulvimarina</taxon>
    </lineage>
</organism>
<proteinExistence type="predicted"/>
<reference evidence="2 3" key="1">
    <citation type="submission" date="2017-04" db="EMBL/GenBank/DDBJ databases">
        <authorList>
            <person name="Afonso C.L."/>
            <person name="Miller P.J."/>
            <person name="Scott M.A."/>
            <person name="Spackman E."/>
            <person name="Goraichik I."/>
            <person name="Dimitrov K.M."/>
            <person name="Suarez D.L."/>
            <person name="Swayne D.E."/>
        </authorList>
    </citation>
    <scope>NUCLEOTIDE SEQUENCE [LARGE SCALE GENOMIC DNA]</scope>
    <source>
        <strain evidence="2 3">CGMCC 1.10972</strain>
    </source>
</reference>
<dbReference type="EMBL" id="FWXR01000025">
    <property type="protein sequence ID" value="SMD08805.1"/>
    <property type="molecule type" value="Genomic_DNA"/>
</dbReference>
<dbReference type="AlphaFoldDB" id="A0A1W2EGP4"/>
<evidence type="ECO:0000313" key="2">
    <source>
        <dbReference type="EMBL" id="SMD08805.1"/>
    </source>
</evidence>
<evidence type="ECO:0000313" key="3">
    <source>
        <dbReference type="Proteomes" id="UP000192656"/>
    </source>
</evidence>
<dbReference type="Proteomes" id="UP000192656">
    <property type="component" value="Unassembled WGS sequence"/>
</dbReference>
<dbReference type="InterPro" id="IPR025282">
    <property type="entry name" value="DUF4214"/>
</dbReference>
<feature type="domain" description="DUF4214" evidence="1">
    <location>
        <begin position="203"/>
        <end position="274"/>
    </location>
</feature>
<evidence type="ECO:0000259" key="1">
    <source>
        <dbReference type="Pfam" id="PF13946"/>
    </source>
</evidence>
<sequence>MTFDFSAFIDLTIGALIDILEQYGNLTQTLDVEVIISTAPPGSLTPETADLLRYIWQNPSLVEAGKQELLAALEAFDRDTVIGEYLNGAEVGEGGQNGGGGTVGVVTEDGGLGTATYSLPYSGVQIRVDGTSVTITGDGFSESLSNLERIQFADGTLALDKDGAAGNLLGLYEATFGRMPDSAGFKYWIDALDDAVLDFNAVANAFVASDEFQTAYARIIDDAVAFVTELYRNILDRDPEDAGLTFWANAYSSGQIDVAGALSGLALSEENSTNVDAAFANGYFF</sequence>
<name>A0A1W2EGP4_9HYPH</name>
<dbReference type="OrthoDB" id="7970799at2"/>
<dbReference type="Pfam" id="PF13946">
    <property type="entry name" value="DUF4214"/>
    <property type="match status" value="1"/>
</dbReference>
<protein>
    <recommendedName>
        <fullName evidence="1">DUF4214 domain-containing protein</fullName>
    </recommendedName>
</protein>
<accession>A0A1W2EGP4</accession>
<keyword evidence="3" id="KW-1185">Reference proteome</keyword>
<gene>
    <name evidence="2" type="ORF">SAMN06297251_12524</name>
</gene>
<dbReference type="RefSeq" id="WP_084412228.1">
    <property type="nucleotide sequence ID" value="NZ_FWXR01000025.1"/>
</dbReference>
<dbReference type="STRING" id="937218.SAMN06297251_12524"/>